<comment type="subcellular location">
    <subcellularLocation>
        <location evidence="1">Cell membrane</location>
        <topology evidence="1">Single-pass membrane protein</topology>
    </subcellularLocation>
</comment>
<keyword evidence="14" id="KW-1015">Disulfide bond</keyword>
<proteinExistence type="inferred from homology"/>
<dbReference type="PROSITE" id="PS00107">
    <property type="entry name" value="PROTEIN_KINASE_ATP"/>
    <property type="match status" value="1"/>
</dbReference>
<accession>A0AA41RST1</accession>
<name>A0AA41RST1_PAPNU</name>
<evidence type="ECO:0000256" key="2">
    <source>
        <dbReference type="ARBA" id="ARBA00022475"/>
    </source>
</evidence>
<feature type="domain" description="Protein kinase" evidence="19">
    <location>
        <begin position="34"/>
        <end position="315"/>
    </location>
</feature>
<keyword evidence="8" id="KW-0677">Repeat</keyword>
<dbReference type="Gene3D" id="3.30.200.20">
    <property type="entry name" value="Phosphorylase Kinase, domain 1"/>
    <property type="match status" value="1"/>
</dbReference>
<keyword evidence="4" id="KW-0433">Leucine-rich repeat</keyword>
<comment type="caution">
    <text evidence="20">The sequence shown here is derived from an EMBL/GenBank/DDBJ whole genome shotgun (WGS) entry which is preliminary data.</text>
</comment>
<evidence type="ECO:0000313" key="20">
    <source>
        <dbReference type="EMBL" id="MCL7023489.1"/>
    </source>
</evidence>
<dbReference type="Pfam" id="PF00069">
    <property type="entry name" value="Pkinase"/>
    <property type="match status" value="1"/>
</dbReference>
<dbReference type="PROSITE" id="PS50011">
    <property type="entry name" value="PROTEIN_KINASE_DOM"/>
    <property type="match status" value="1"/>
</dbReference>
<dbReference type="SUPFAM" id="SSF56112">
    <property type="entry name" value="Protein kinase-like (PK-like)"/>
    <property type="match status" value="1"/>
</dbReference>
<dbReference type="PANTHER" id="PTHR47986">
    <property type="entry name" value="OSJNBA0070M12.3 PROTEIN"/>
    <property type="match status" value="1"/>
</dbReference>
<evidence type="ECO:0000313" key="21">
    <source>
        <dbReference type="Proteomes" id="UP001177140"/>
    </source>
</evidence>
<dbReference type="GO" id="GO:0005524">
    <property type="term" value="F:ATP binding"/>
    <property type="evidence" value="ECO:0007669"/>
    <property type="project" value="UniProtKB-UniRule"/>
</dbReference>
<keyword evidence="5" id="KW-0808">Transferase</keyword>
<dbReference type="CDD" id="cd14066">
    <property type="entry name" value="STKc_IRAK"/>
    <property type="match status" value="1"/>
</dbReference>
<dbReference type="Proteomes" id="UP001177140">
    <property type="component" value="Unassembled WGS sequence"/>
</dbReference>
<evidence type="ECO:0000256" key="5">
    <source>
        <dbReference type="ARBA" id="ARBA00022679"/>
    </source>
</evidence>
<dbReference type="PANTHER" id="PTHR47986:SF10">
    <property type="entry name" value="RECEPTOR-LIKE KINASE TMK4"/>
    <property type="match status" value="1"/>
</dbReference>
<dbReference type="FunFam" id="3.30.200.20:FF:000039">
    <property type="entry name" value="receptor-like protein kinase FERONIA"/>
    <property type="match status" value="1"/>
</dbReference>
<dbReference type="GO" id="GO:0004674">
    <property type="term" value="F:protein serine/threonine kinase activity"/>
    <property type="evidence" value="ECO:0007669"/>
    <property type="project" value="UniProtKB-KW"/>
</dbReference>
<keyword evidence="7" id="KW-0732">Signal</keyword>
<evidence type="ECO:0000256" key="7">
    <source>
        <dbReference type="ARBA" id="ARBA00022729"/>
    </source>
</evidence>
<organism evidence="20 21">
    <name type="scientific">Papaver nudicaule</name>
    <name type="common">Iceland poppy</name>
    <dbReference type="NCBI Taxonomy" id="74823"/>
    <lineage>
        <taxon>Eukaryota</taxon>
        <taxon>Viridiplantae</taxon>
        <taxon>Streptophyta</taxon>
        <taxon>Embryophyta</taxon>
        <taxon>Tracheophyta</taxon>
        <taxon>Spermatophyta</taxon>
        <taxon>Magnoliopsida</taxon>
        <taxon>Ranunculales</taxon>
        <taxon>Papaveraceae</taxon>
        <taxon>Papaveroideae</taxon>
        <taxon>Papaver</taxon>
    </lineage>
</organism>
<protein>
    <recommendedName>
        <fullName evidence="19">Protein kinase domain-containing protein</fullName>
    </recommendedName>
</protein>
<dbReference type="InterPro" id="IPR008271">
    <property type="entry name" value="Ser/Thr_kinase_AS"/>
</dbReference>
<keyword evidence="9 17" id="KW-0547">Nucleotide-binding</keyword>
<sequence>MTTIEGGNMAQLRNVRGRNMAMSMEVIQRVTENFDDKNIVGSGGFGNVYRGQLDDGRQVAVKRMNLTSNNNMGQNEFEAEIAVLTEVRHSHLVELLGYCTYGNERILVYEYMPQGALSRHLFEWEQDGGSSLTWKQRVTIALDVARGVDYLHTRANKKFIHRDIKPANILLGNDLRAKVSDFGLVRNTSDENSSVQTRYGGTAGYVPPEILFGKVTRKLDVYAFGAILMEMLTGRKALDNKLAEDDQHLVTMFRRKFLLNRVDIQNLIDPTLDQSNEEIYGGIWTVAQLAYHCTADNHTARPEMAQVLTTLAPLVEQWCPPAHEEQEEEEENASEIHMSLGQLTETWKFEDKVSTNSTHSSMVQDA</sequence>
<evidence type="ECO:0000256" key="14">
    <source>
        <dbReference type="ARBA" id="ARBA00023157"/>
    </source>
</evidence>
<keyword evidence="11 17" id="KW-0067">ATP-binding</keyword>
<evidence type="ECO:0000256" key="17">
    <source>
        <dbReference type="PROSITE-ProRule" id="PRU10141"/>
    </source>
</evidence>
<dbReference type="PROSITE" id="PS00108">
    <property type="entry name" value="PROTEIN_KINASE_ST"/>
    <property type="match status" value="1"/>
</dbReference>
<dbReference type="SMART" id="SM00220">
    <property type="entry name" value="S_TKc"/>
    <property type="match status" value="1"/>
</dbReference>
<keyword evidence="16" id="KW-0325">Glycoprotein</keyword>
<dbReference type="AlphaFoldDB" id="A0AA41RST1"/>
<evidence type="ECO:0000256" key="8">
    <source>
        <dbReference type="ARBA" id="ARBA00022737"/>
    </source>
</evidence>
<evidence type="ECO:0000256" key="6">
    <source>
        <dbReference type="ARBA" id="ARBA00022692"/>
    </source>
</evidence>
<keyword evidence="12" id="KW-1133">Transmembrane helix</keyword>
<dbReference type="InterPro" id="IPR011009">
    <property type="entry name" value="Kinase-like_dom_sf"/>
</dbReference>
<feature type="binding site" evidence="17">
    <location>
        <position position="62"/>
    </location>
    <ligand>
        <name>ATP</name>
        <dbReference type="ChEBI" id="CHEBI:30616"/>
    </ligand>
</feature>
<dbReference type="GO" id="GO:0005886">
    <property type="term" value="C:plasma membrane"/>
    <property type="evidence" value="ECO:0007669"/>
    <property type="project" value="UniProtKB-SubCell"/>
</dbReference>
<evidence type="ECO:0000256" key="18">
    <source>
        <dbReference type="RuleBase" id="RU000304"/>
    </source>
</evidence>
<keyword evidence="10" id="KW-0418">Kinase</keyword>
<keyword evidence="13" id="KW-0472">Membrane</keyword>
<evidence type="ECO:0000259" key="19">
    <source>
        <dbReference type="PROSITE" id="PS50011"/>
    </source>
</evidence>
<keyword evidence="3 18" id="KW-0723">Serine/threonine-protein kinase</keyword>
<evidence type="ECO:0000256" key="16">
    <source>
        <dbReference type="ARBA" id="ARBA00023180"/>
    </source>
</evidence>
<keyword evidence="15" id="KW-0675">Receptor</keyword>
<comment type="similarity">
    <text evidence="18">Belongs to the protein kinase superfamily.</text>
</comment>
<evidence type="ECO:0000256" key="13">
    <source>
        <dbReference type="ARBA" id="ARBA00023136"/>
    </source>
</evidence>
<evidence type="ECO:0000256" key="1">
    <source>
        <dbReference type="ARBA" id="ARBA00004162"/>
    </source>
</evidence>
<dbReference type="InterPro" id="IPR052422">
    <property type="entry name" value="Auxin_Ser/Thr_Kinase"/>
</dbReference>
<keyword evidence="6" id="KW-0812">Transmembrane</keyword>
<evidence type="ECO:0000256" key="11">
    <source>
        <dbReference type="ARBA" id="ARBA00022840"/>
    </source>
</evidence>
<evidence type="ECO:0000256" key="4">
    <source>
        <dbReference type="ARBA" id="ARBA00022614"/>
    </source>
</evidence>
<evidence type="ECO:0000256" key="3">
    <source>
        <dbReference type="ARBA" id="ARBA00022527"/>
    </source>
</evidence>
<reference evidence="20" key="1">
    <citation type="submission" date="2022-03" db="EMBL/GenBank/DDBJ databases">
        <title>A functionally conserved STORR gene fusion in Papaver species that diverged 16.8 million years ago.</title>
        <authorList>
            <person name="Catania T."/>
        </authorList>
    </citation>
    <scope>NUCLEOTIDE SEQUENCE</scope>
    <source>
        <strain evidence="20">S-191538</strain>
    </source>
</reference>
<evidence type="ECO:0000256" key="15">
    <source>
        <dbReference type="ARBA" id="ARBA00023170"/>
    </source>
</evidence>
<evidence type="ECO:0000256" key="10">
    <source>
        <dbReference type="ARBA" id="ARBA00022777"/>
    </source>
</evidence>
<dbReference type="InterPro" id="IPR017441">
    <property type="entry name" value="Protein_kinase_ATP_BS"/>
</dbReference>
<evidence type="ECO:0000256" key="12">
    <source>
        <dbReference type="ARBA" id="ARBA00022989"/>
    </source>
</evidence>
<dbReference type="InterPro" id="IPR000719">
    <property type="entry name" value="Prot_kinase_dom"/>
</dbReference>
<dbReference type="EMBL" id="JAJJMA010022763">
    <property type="protein sequence ID" value="MCL7023489.1"/>
    <property type="molecule type" value="Genomic_DNA"/>
</dbReference>
<dbReference type="Gene3D" id="1.10.510.10">
    <property type="entry name" value="Transferase(Phosphotransferase) domain 1"/>
    <property type="match status" value="1"/>
</dbReference>
<gene>
    <name evidence="20" type="ORF">MKW94_011545</name>
</gene>
<dbReference type="FunFam" id="1.10.510.10:FF:000468">
    <property type="entry name" value="PTI1-like tyrosine-protein kinase 3"/>
    <property type="match status" value="1"/>
</dbReference>
<evidence type="ECO:0000256" key="9">
    <source>
        <dbReference type="ARBA" id="ARBA00022741"/>
    </source>
</evidence>
<keyword evidence="21" id="KW-1185">Reference proteome</keyword>
<keyword evidence="2" id="KW-1003">Cell membrane</keyword>